<proteinExistence type="predicted"/>
<comment type="caution">
    <text evidence="1">The sequence shown here is derived from an EMBL/GenBank/DDBJ whole genome shotgun (WGS) entry which is preliminary data.</text>
</comment>
<keyword evidence="2" id="KW-1185">Reference proteome</keyword>
<sequence length="79" mass="8758">MELQLVALNQTYPAWRITRVRRVDGTPGGWWATRYVSLSDAERAAGLVPSFARGDVVALVMQLAVQDEIAHQIRYATGS</sequence>
<organism evidence="1 2">
    <name type="scientific">Sphaerisporangium corydalis</name>
    <dbReference type="NCBI Taxonomy" id="1441875"/>
    <lineage>
        <taxon>Bacteria</taxon>
        <taxon>Bacillati</taxon>
        <taxon>Actinomycetota</taxon>
        <taxon>Actinomycetes</taxon>
        <taxon>Streptosporangiales</taxon>
        <taxon>Streptosporangiaceae</taxon>
        <taxon>Sphaerisporangium</taxon>
    </lineage>
</organism>
<reference evidence="2" key="1">
    <citation type="journal article" date="2019" name="Int. J. Syst. Evol. Microbiol.">
        <title>The Global Catalogue of Microorganisms (GCM) 10K type strain sequencing project: providing services to taxonomists for standard genome sequencing and annotation.</title>
        <authorList>
            <consortium name="The Broad Institute Genomics Platform"/>
            <consortium name="The Broad Institute Genome Sequencing Center for Infectious Disease"/>
            <person name="Wu L."/>
            <person name="Ma J."/>
        </authorList>
    </citation>
    <scope>NUCLEOTIDE SEQUENCE [LARGE SCALE GENOMIC DNA]</scope>
    <source>
        <strain evidence="2">CCUG 49560</strain>
    </source>
</reference>
<gene>
    <name evidence="1" type="ORF">ACFO8L_12635</name>
</gene>
<dbReference type="RefSeq" id="WP_380706540.1">
    <property type="nucleotide sequence ID" value="NZ_JBHSFN010000006.1"/>
</dbReference>
<name>A0ABV9EF94_9ACTN</name>
<evidence type="ECO:0000313" key="2">
    <source>
        <dbReference type="Proteomes" id="UP001595891"/>
    </source>
</evidence>
<dbReference type="Proteomes" id="UP001595891">
    <property type="component" value="Unassembled WGS sequence"/>
</dbReference>
<protein>
    <submittedName>
        <fullName evidence="1">Uncharacterized protein</fullName>
    </submittedName>
</protein>
<evidence type="ECO:0000313" key="1">
    <source>
        <dbReference type="EMBL" id="MFC4586929.1"/>
    </source>
</evidence>
<dbReference type="EMBL" id="JBHSFN010000006">
    <property type="protein sequence ID" value="MFC4586929.1"/>
    <property type="molecule type" value="Genomic_DNA"/>
</dbReference>
<accession>A0ABV9EF94</accession>